<dbReference type="PROSITE" id="PS50082">
    <property type="entry name" value="WD_REPEATS_2"/>
    <property type="match status" value="3"/>
</dbReference>
<feature type="coiled-coil region" evidence="4">
    <location>
        <begin position="859"/>
        <end position="1066"/>
    </location>
</feature>
<dbReference type="WBParaSite" id="HNAJ_0000063701-mRNA-1">
    <property type="protein sequence ID" value="HNAJ_0000063701-mRNA-1"/>
    <property type="gene ID" value="HNAJ_0000063701"/>
</dbReference>
<dbReference type="Gene3D" id="2.130.10.10">
    <property type="entry name" value="YVTN repeat-like/Quinoprotein amine dehydrogenase"/>
    <property type="match status" value="2"/>
</dbReference>
<keyword evidence="8" id="KW-1185">Reference proteome</keyword>
<feature type="region of interest" description="Disordered" evidence="5">
    <location>
        <begin position="1265"/>
        <end position="1297"/>
    </location>
</feature>
<proteinExistence type="predicted"/>
<dbReference type="InterPro" id="IPR036322">
    <property type="entry name" value="WD40_repeat_dom_sf"/>
</dbReference>
<dbReference type="InterPro" id="IPR015943">
    <property type="entry name" value="WD40/YVTN_repeat-like_dom_sf"/>
</dbReference>
<accession>A0A158QGR9</accession>
<name>A0A158QGR9_RODNA</name>
<dbReference type="Pfam" id="PF23414">
    <property type="entry name" value="Beta-prop_EML_2"/>
    <property type="match status" value="1"/>
</dbReference>
<dbReference type="STRING" id="102285.A0A158QGR9"/>
<dbReference type="FunFam" id="2.130.10.10:FF:000271">
    <property type="entry name" value="cilia- and flagella-associated protein 57"/>
    <property type="match status" value="1"/>
</dbReference>
<dbReference type="PROSITE" id="PS50294">
    <property type="entry name" value="WD_REPEATS_REGION"/>
    <property type="match status" value="2"/>
</dbReference>
<dbReference type="SUPFAM" id="SSF50998">
    <property type="entry name" value="Quinoprotein alcohol dehydrogenase-like"/>
    <property type="match status" value="1"/>
</dbReference>
<dbReference type="InterPro" id="IPR052993">
    <property type="entry name" value="CFA-57"/>
</dbReference>
<dbReference type="Gene3D" id="1.10.287.1490">
    <property type="match status" value="1"/>
</dbReference>
<feature type="coiled-coil region" evidence="4">
    <location>
        <begin position="1160"/>
        <end position="1187"/>
    </location>
</feature>
<evidence type="ECO:0000256" key="1">
    <source>
        <dbReference type="ARBA" id="ARBA00022574"/>
    </source>
</evidence>
<dbReference type="InterPro" id="IPR011047">
    <property type="entry name" value="Quinoprotein_ADH-like_sf"/>
</dbReference>
<dbReference type="InterPro" id="IPR001680">
    <property type="entry name" value="WD40_rpt"/>
</dbReference>
<keyword evidence="4" id="KW-0175">Coiled coil</keyword>
<evidence type="ECO:0000256" key="2">
    <source>
        <dbReference type="ARBA" id="ARBA00022737"/>
    </source>
</evidence>
<dbReference type="SUPFAM" id="SSF50978">
    <property type="entry name" value="WD40 repeat-like"/>
    <property type="match status" value="1"/>
</dbReference>
<feature type="coiled-coil region" evidence="4">
    <location>
        <begin position="765"/>
        <end position="792"/>
    </location>
</feature>
<dbReference type="PANTHER" id="PTHR32215">
    <property type="entry name" value="CILIA- AND FLAGELLA-ASSOCIATED PROTEIN 57"/>
    <property type="match status" value="1"/>
</dbReference>
<keyword evidence="1 3" id="KW-0853">WD repeat</keyword>
<evidence type="ECO:0000313" key="7">
    <source>
        <dbReference type="EMBL" id="VDN96496.1"/>
    </source>
</evidence>
<sequence>MASGILKLSHAFGFRTGVNNSILSKDDRTIIYPCGSNIVLFNLERKSQKFISGLEKSNGMSSMAISPNRRYLALAEKKKECPCISIYDLASLNRVKILRGIGLNTDEFKSIAFSPDSTYLIAQGGEPGWVLTYYEWEKAKRIASVKTSQFNRIYDVSINPYDSTLICVTGKETFRLYKYNDEFIKPVGHSRVDRHNIRCHAWISDDRIAIGTVEGKLLLIKNGEVLEEHTIVPPVPITYEESSSSSISSDAVLEGVTAIAAASNFIFVACAQGAVHCYKYNPNADQLRRRRRRSIANSDDTKNQLSYYNCVKQIRIPNDRKLNDGSDDSSKWIITQLCITPSEEILIAGTESHQLYYYDLSSEYEVQETMAENENFEQIMDDRPVEKSKESESQSEPALKIDYFRQLAQSFHEGQIVGLDICTRKPLIATCATDNTVRIWNFETNDLDLYKEFPEEAYSIALHPLGHFILVGFSDKLRLLNLLIDDIRSYKEFPIRGCHECAFSNGGHLFAAVQGNNILLYSAISFQLLNTLKAHNGKIRCILWSSDDSKLISCGMDGAIYEWDPYTGRRISENVMKSCSYTNVTASEDGKMIYAVGSDRKLKEVTDSTIVQSINSADMLLTTVALSRNGKMLVCGSQDGHVRSYKYPFTDKHVWDDYVGHSGQIVKMKITLNDEYLVTVSSDSTVMIWSLQERHARNVKIEKETAWAEEVLVMRSDLAEKDFAMQELRARVDEQRMENEYQLRLKDMNFSDRIRELTDKFLLEMESLRQRNQLLQADKDREESRYSDEKQEIMRLHVQEVKSLEAAKIQQLALEREKYSEFQKETKRMQKAYQIKIDELTTLKEQAIIDLKLFFEAKLDRKLEEIGDLKKENREQVTEFEFTKRLLEEDVDKEILGLKTDYEQKLRKERELVARHQGEAGIAKKKCESLQKEIDEHIEELKKSQRETHKLNGVIKSLERDLSGLKKEIQERDETIQEKEKRIYDLKKKNEELEKYKFVLSYKITELKKQIEPRESDIRKYKEQIQEMEGELERFNQQNSALELTIEELKEKLKATLVELKSERDMRRNIYITVKRFRTDIFNVVGKIQEPKALKEGILELYRKHIQNDMSSEVMLAEEMQREFSRQRDHLERTLSGVRKKLAKDTALHKSEFIRVMHENMELIEEVNKLRVELRNARHRVHNLESTMGINRKQGNKAQEILERIIGARPNPVIVADLEQANRTLHEQSNFIYGLQQRIIHGPEYCDDNNNNLSKLKLPPLQSSIDDDQSYVDQRAASEKVAQSKFETLSPKADSVV</sequence>
<dbReference type="EMBL" id="UZAE01000191">
    <property type="protein sequence ID" value="VDN96496.1"/>
    <property type="molecule type" value="Genomic_DNA"/>
</dbReference>
<evidence type="ECO:0000313" key="9">
    <source>
        <dbReference type="WBParaSite" id="HNAJ_0000063701-mRNA-1"/>
    </source>
</evidence>
<dbReference type="InterPro" id="IPR019775">
    <property type="entry name" value="WD40_repeat_CS"/>
</dbReference>
<dbReference type="OrthoDB" id="10251741at2759"/>
<gene>
    <name evidence="7" type="ORF">HNAJ_LOCUS637</name>
</gene>
<feature type="repeat" description="WD" evidence="3">
    <location>
        <begin position="658"/>
        <end position="699"/>
    </location>
</feature>
<dbReference type="Proteomes" id="UP000278807">
    <property type="component" value="Unassembled WGS sequence"/>
</dbReference>
<organism evidence="9">
    <name type="scientific">Rodentolepis nana</name>
    <name type="common">Dwarf tapeworm</name>
    <name type="synonym">Hymenolepis nana</name>
    <dbReference type="NCBI Taxonomy" id="102285"/>
    <lineage>
        <taxon>Eukaryota</taxon>
        <taxon>Metazoa</taxon>
        <taxon>Spiralia</taxon>
        <taxon>Lophotrochozoa</taxon>
        <taxon>Platyhelminthes</taxon>
        <taxon>Cestoda</taxon>
        <taxon>Eucestoda</taxon>
        <taxon>Cyclophyllidea</taxon>
        <taxon>Hymenolepididae</taxon>
        <taxon>Rodentolepis</taxon>
    </lineage>
</organism>
<reference evidence="7 8" key="2">
    <citation type="submission" date="2018-11" db="EMBL/GenBank/DDBJ databases">
        <authorList>
            <consortium name="Pathogen Informatics"/>
        </authorList>
    </citation>
    <scope>NUCLEOTIDE SEQUENCE [LARGE SCALE GENOMIC DNA]</scope>
</reference>
<evidence type="ECO:0000256" key="3">
    <source>
        <dbReference type="PROSITE-ProRule" id="PRU00221"/>
    </source>
</evidence>
<dbReference type="PANTHER" id="PTHR32215:SF0">
    <property type="entry name" value="CILIA- AND FLAGELLA-ASSOCIATED PROTEIN 57"/>
    <property type="match status" value="1"/>
</dbReference>
<feature type="repeat" description="WD" evidence="3">
    <location>
        <begin position="409"/>
        <end position="450"/>
    </location>
</feature>
<dbReference type="SMART" id="SM00320">
    <property type="entry name" value="WD40"/>
    <property type="match status" value="8"/>
</dbReference>
<keyword evidence="2" id="KW-0677">Repeat</keyword>
<feature type="repeat" description="WD" evidence="3">
    <location>
        <begin position="532"/>
        <end position="573"/>
    </location>
</feature>
<evidence type="ECO:0000259" key="6">
    <source>
        <dbReference type="Pfam" id="PF23414"/>
    </source>
</evidence>
<reference evidence="9" key="1">
    <citation type="submission" date="2016-04" db="UniProtKB">
        <authorList>
            <consortium name="WormBaseParasite"/>
        </authorList>
    </citation>
    <scope>IDENTIFICATION</scope>
</reference>
<dbReference type="PROSITE" id="PS00678">
    <property type="entry name" value="WD_REPEATS_1"/>
    <property type="match status" value="1"/>
</dbReference>
<evidence type="ECO:0000256" key="5">
    <source>
        <dbReference type="SAM" id="MobiDB-lite"/>
    </source>
</evidence>
<feature type="domain" description="EML-like second beta-propeller" evidence="6">
    <location>
        <begin position="417"/>
        <end position="690"/>
    </location>
</feature>
<evidence type="ECO:0000256" key="4">
    <source>
        <dbReference type="SAM" id="Coils"/>
    </source>
</evidence>
<dbReference type="InterPro" id="IPR055442">
    <property type="entry name" value="Beta-prop_EML-like_2nd"/>
</dbReference>
<evidence type="ECO:0000313" key="8">
    <source>
        <dbReference type="Proteomes" id="UP000278807"/>
    </source>
</evidence>
<protein>
    <submittedName>
        <fullName evidence="9">WD_REPEATS_REGION domain-containing protein</fullName>
    </submittedName>
</protein>